<sequence length="117" mass="13186">MSFLSSWSPPETGWFKLNSDGVVSIIGQSASIGGVLRDSNANWLRGYTMSFDKKLAFKVEIRAMLEGLFITWEKGLRKVEVECDNTLLIELILSGGGANSSLVELRLLHQLLRRRWE</sequence>
<evidence type="ECO:0000259" key="1">
    <source>
        <dbReference type="Pfam" id="PF13456"/>
    </source>
</evidence>
<dbReference type="GO" id="GO:0004523">
    <property type="term" value="F:RNA-DNA hybrid ribonuclease activity"/>
    <property type="evidence" value="ECO:0007669"/>
    <property type="project" value="InterPro"/>
</dbReference>
<dbReference type="InterPro" id="IPR002156">
    <property type="entry name" value="RNaseH_domain"/>
</dbReference>
<evidence type="ECO:0000313" key="2">
    <source>
        <dbReference type="EMBL" id="MBA0596587.1"/>
    </source>
</evidence>
<dbReference type="PANTHER" id="PTHR47723">
    <property type="entry name" value="OS05G0353850 PROTEIN"/>
    <property type="match status" value="1"/>
</dbReference>
<dbReference type="AlphaFoldDB" id="A0A7J8Q4Z6"/>
<reference evidence="2 3" key="1">
    <citation type="journal article" date="2019" name="Genome Biol. Evol.">
        <title>Insights into the evolution of the New World diploid cottons (Gossypium, subgenus Houzingenia) based on genome sequencing.</title>
        <authorList>
            <person name="Grover C.E."/>
            <person name="Arick M.A. 2nd"/>
            <person name="Thrash A."/>
            <person name="Conover J.L."/>
            <person name="Sanders W.S."/>
            <person name="Peterson D.G."/>
            <person name="Frelichowski J.E."/>
            <person name="Scheffler J.A."/>
            <person name="Scheffler B.E."/>
            <person name="Wendel J.F."/>
        </authorList>
    </citation>
    <scope>NUCLEOTIDE SEQUENCE [LARGE SCALE GENOMIC DNA]</scope>
    <source>
        <strain evidence="2">8</strain>
        <tissue evidence="2">Leaf</tissue>
    </source>
</reference>
<gene>
    <name evidence="2" type="ORF">Gorai_013402</name>
</gene>
<organism evidence="2 3">
    <name type="scientific">Gossypium raimondii</name>
    <name type="common">Peruvian cotton</name>
    <name type="synonym">Gossypium klotzschianum subsp. raimondii</name>
    <dbReference type="NCBI Taxonomy" id="29730"/>
    <lineage>
        <taxon>Eukaryota</taxon>
        <taxon>Viridiplantae</taxon>
        <taxon>Streptophyta</taxon>
        <taxon>Embryophyta</taxon>
        <taxon>Tracheophyta</taxon>
        <taxon>Spermatophyta</taxon>
        <taxon>Magnoliopsida</taxon>
        <taxon>eudicotyledons</taxon>
        <taxon>Gunneridae</taxon>
        <taxon>Pentapetalae</taxon>
        <taxon>rosids</taxon>
        <taxon>malvids</taxon>
        <taxon>Malvales</taxon>
        <taxon>Malvaceae</taxon>
        <taxon>Malvoideae</taxon>
        <taxon>Gossypium</taxon>
    </lineage>
</organism>
<dbReference type="Gene3D" id="3.30.420.10">
    <property type="entry name" value="Ribonuclease H-like superfamily/Ribonuclease H"/>
    <property type="match status" value="1"/>
</dbReference>
<name>A0A7J8Q4Z6_GOSRA</name>
<dbReference type="GO" id="GO:0003676">
    <property type="term" value="F:nucleic acid binding"/>
    <property type="evidence" value="ECO:0007669"/>
    <property type="project" value="InterPro"/>
</dbReference>
<comment type="caution">
    <text evidence="2">The sequence shown here is derived from an EMBL/GenBank/DDBJ whole genome shotgun (WGS) entry which is preliminary data.</text>
</comment>
<protein>
    <recommendedName>
        <fullName evidence="1">RNase H type-1 domain-containing protein</fullName>
    </recommendedName>
</protein>
<proteinExistence type="predicted"/>
<dbReference type="Pfam" id="PF13456">
    <property type="entry name" value="RVT_3"/>
    <property type="match status" value="1"/>
</dbReference>
<dbReference type="PANTHER" id="PTHR47723:SF24">
    <property type="entry name" value="RNASE H TYPE-1 DOMAIN-CONTAINING PROTEIN"/>
    <property type="match status" value="1"/>
</dbReference>
<dbReference type="InterPro" id="IPR044730">
    <property type="entry name" value="RNase_H-like_dom_plant"/>
</dbReference>
<dbReference type="InterPro" id="IPR053151">
    <property type="entry name" value="RNase_H-like"/>
</dbReference>
<feature type="non-terminal residue" evidence="2">
    <location>
        <position position="117"/>
    </location>
</feature>
<dbReference type="CDD" id="cd06222">
    <property type="entry name" value="RNase_H_like"/>
    <property type="match status" value="1"/>
</dbReference>
<evidence type="ECO:0000313" key="3">
    <source>
        <dbReference type="Proteomes" id="UP000593578"/>
    </source>
</evidence>
<dbReference type="EMBL" id="JABEZZ010000009">
    <property type="protein sequence ID" value="MBA0596587.1"/>
    <property type="molecule type" value="Genomic_DNA"/>
</dbReference>
<dbReference type="InterPro" id="IPR012337">
    <property type="entry name" value="RNaseH-like_sf"/>
</dbReference>
<feature type="domain" description="RNase H type-1" evidence="1">
    <location>
        <begin position="18"/>
        <end position="95"/>
    </location>
</feature>
<dbReference type="InterPro" id="IPR036397">
    <property type="entry name" value="RNaseH_sf"/>
</dbReference>
<dbReference type="Proteomes" id="UP000593578">
    <property type="component" value="Unassembled WGS sequence"/>
</dbReference>
<dbReference type="SUPFAM" id="SSF53098">
    <property type="entry name" value="Ribonuclease H-like"/>
    <property type="match status" value="1"/>
</dbReference>
<accession>A0A7J8Q4Z6</accession>